<evidence type="ECO:0000313" key="3">
    <source>
        <dbReference type="Proteomes" id="UP001611383"/>
    </source>
</evidence>
<protein>
    <recommendedName>
        <fullName evidence="4">Lipoprotein</fullName>
    </recommendedName>
</protein>
<reference evidence="2 3" key="1">
    <citation type="submission" date="2019-08" db="EMBL/GenBank/DDBJ databases">
        <title>Archangium and Cystobacter genomes.</title>
        <authorList>
            <person name="Chen I.-C.K."/>
            <person name="Wielgoss S."/>
        </authorList>
    </citation>
    <scope>NUCLEOTIDE SEQUENCE [LARGE SCALE GENOMIC DNA]</scope>
    <source>
        <strain evidence="2 3">Cbm 6</strain>
    </source>
</reference>
<dbReference type="EMBL" id="CP043494">
    <property type="protein sequence ID" value="WNG43919.1"/>
    <property type="molecule type" value="Genomic_DNA"/>
</dbReference>
<name>A0ABY9WJH7_9BACT</name>
<gene>
    <name evidence="2" type="ORF">F0U60_07295</name>
</gene>
<dbReference type="RefSeq" id="WP_395815774.1">
    <property type="nucleotide sequence ID" value="NZ_CP043494.1"/>
</dbReference>
<evidence type="ECO:0000256" key="1">
    <source>
        <dbReference type="SAM" id="MobiDB-lite"/>
    </source>
</evidence>
<proteinExistence type="predicted"/>
<sequence length="95" mass="10507">MSKSNYTPRSNREPITRESDPAGRWSSKFPDMIGYTSQGGGKVPADYGWNTNPKQWQEEMTPETLATEYRNLVIPRLPVAAAAPALPKGAKPESK</sequence>
<evidence type="ECO:0008006" key="4">
    <source>
        <dbReference type="Google" id="ProtNLM"/>
    </source>
</evidence>
<feature type="region of interest" description="Disordered" evidence="1">
    <location>
        <begin position="1"/>
        <end position="46"/>
    </location>
</feature>
<dbReference type="Proteomes" id="UP001611383">
    <property type="component" value="Chromosome"/>
</dbReference>
<keyword evidence="3" id="KW-1185">Reference proteome</keyword>
<evidence type="ECO:0000313" key="2">
    <source>
        <dbReference type="EMBL" id="WNG43919.1"/>
    </source>
</evidence>
<feature type="compositionally biased region" description="Basic and acidic residues" evidence="1">
    <location>
        <begin position="10"/>
        <end position="21"/>
    </location>
</feature>
<organism evidence="2 3">
    <name type="scientific">Archangium minus</name>
    <dbReference type="NCBI Taxonomy" id="83450"/>
    <lineage>
        <taxon>Bacteria</taxon>
        <taxon>Pseudomonadati</taxon>
        <taxon>Myxococcota</taxon>
        <taxon>Myxococcia</taxon>
        <taxon>Myxococcales</taxon>
        <taxon>Cystobacterineae</taxon>
        <taxon>Archangiaceae</taxon>
        <taxon>Archangium</taxon>
    </lineage>
</organism>
<accession>A0ABY9WJH7</accession>